<organism evidence="2 3">
    <name type="scientific">Cricetulus griseus</name>
    <name type="common">Chinese hamster</name>
    <name type="synonym">Cricetulus barabensis griseus</name>
    <dbReference type="NCBI Taxonomy" id="10029"/>
    <lineage>
        <taxon>Eukaryota</taxon>
        <taxon>Metazoa</taxon>
        <taxon>Chordata</taxon>
        <taxon>Craniata</taxon>
        <taxon>Vertebrata</taxon>
        <taxon>Euteleostomi</taxon>
        <taxon>Mammalia</taxon>
        <taxon>Eutheria</taxon>
        <taxon>Euarchontoglires</taxon>
        <taxon>Glires</taxon>
        <taxon>Rodentia</taxon>
        <taxon>Myomorpha</taxon>
        <taxon>Muroidea</taxon>
        <taxon>Cricetidae</taxon>
        <taxon>Cricetinae</taxon>
        <taxon>Cricetulus</taxon>
    </lineage>
</organism>
<keyword evidence="1" id="KW-0472">Membrane</keyword>
<gene>
    <name evidence="2" type="ORF">H671_4g13120</name>
</gene>
<keyword evidence="1" id="KW-0812">Transmembrane</keyword>
<evidence type="ECO:0000256" key="1">
    <source>
        <dbReference type="SAM" id="Phobius"/>
    </source>
</evidence>
<feature type="transmembrane region" description="Helical" evidence="1">
    <location>
        <begin position="59"/>
        <end position="80"/>
    </location>
</feature>
<dbReference type="EMBL" id="KE675710">
    <property type="protein sequence ID" value="ERE74834.1"/>
    <property type="molecule type" value="Genomic_DNA"/>
</dbReference>
<evidence type="ECO:0000313" key="2">
    <source>
        <dbReference type="EMBL" id="ERE74834.1"/>
    </source>
</evidence>
<dbReference type="Proteomes" id="UP000030759">
    <property type="component" value="Unassembled WGS sequence"/>
</dbReference>
<sequence length="104" mass="11687">MMTEEDKENRFDAASSILTSNRNPQVNIIITVTTIITIITNVIITIIYIIVIITTVVTIIIIIITITITIITINIIIIIITTTCSSLEEIYQEQLSDCHLNLKQ</sequence>
<dbReference type="AlphaFoldDB" id="A0A061I2K5"/>
<proteinExistence type="predicted"/>
<accession>A0A061I2K5</accession>
<keyword evidence="1" id="KW-1133">Transmembrane helix</keyword>
<protein>
    <submittedName>
        <fullName evidence="2">Uncharacterized protein</fullName>
    </submittedName>
</protein>
<reference evidence="3" key="1">
    <citation type="journal article" date="2013" name="Nat. Biotechnol.">
        <title>Chinese hamster genome sequenced from sorted chromosomes.</title>
        <authorList>
            <person name="Brinkrolf K."/>
            <person name="Rupp O."/>
            <person name="Laux H."/>
            <person name="Kollin F."/>
            <person name="Ernst W."/>
            <person name="Linke B."/>
            <person name="Kofler R."/>
            <person name="Romand S."/>
            <person name="Hesse F."/>
            <person name="Budach W.E."/>
            <person name="Galosy S."/>
            <person name="Muller D."/>
            <person name="Noll T."/>
            <person name="Wienberg J."/>
            <person name="Jostock T."/>
            <person name="Leonard M."/>
            <person name="Grillari J."/>
            <person name="Tauch A."/>
            <person name="Goesmann A."/>
            <person name="Helk B."/>
            <person name="Mott J.E."/>
            <person name="Puhler A."/>
            <person name="Borth N."/>
        </authorList>
    </citation>
    <scope>NUCLEOTIDE SEQUENCE [LARGE SCALE GENOMIC DNA]</scope>
    <source>
        <strain evidence="3">17A/GY</strain>
    </source>
</reference>
<name>A0A061I2K5_CRIGR</name>
<evidence type="ECO:0000313" key="3">
    <source>
        <dbReference type="Proteomes" id="UP000030759"/>
    </source>
</evidence>
<feature type="transmembrane region" description="Helical" evidence="1">
    <location>
        <begin position="28"/>
        <end position="53"/>
    </location>
</feature>